<sequence length="1127" mass="122507">MTSSVPFLDQYEPLDVIGNGSFGIIRKVKRKSDGTIYARKELNFERMSERDRKQIVAEVNILKELNHDHIVRYHDRYVDRDAGILYILMEYCGGGDLSTVIKTATKQGRLIPEDTIWNYFLQILLALQHCHHPNITGTSIGGGHTRSGSGSGAAVMGMTPSETDAGGSRRAQILHRDLKPDNVFLDEHNTVKLGDFGLSKALAQASFANTYVGTPYYMSPELMQEKAYDSKSDIWSLGCLIYELCALKPPFHEAKTHSELSIFIRNGRIPPLPRGYSQALNTVIRSMLNLNPAMRPSAAQLLQHERLELVFKVAETEKMLSIVKSHRSNLANKEREIISREHALAERERQASTLLQSKDAEITSLQHLLSQLQSQGEALRHALQEAQQKAGYSQHDVDVAIKNAVSRREAELRVLVARQEEQVATAMRIREEEIMEAVRQREREVGEAWMKREEELRREVLKREEEVREREEDMVRREEELARLEEDLVRREEELAKKEEKKAGRAGREKGAVFEEVKNVLPSEENTTRQFRRVMTTGGRGLTSRQPQPAPRPLSGLARGMETPVMRSAPPSTDLTPIPSSLSNGSMPPASAMKGVVFTATGEVLSTPLPAAIPMNLATPSPAEIGALFEKSPKVGLGFAKIFDLGKDGEDTIEVNVVDTELESSEGEREPTPPPSPSERRTRVRRQRVERDESDEEQSTGSGSSGNGTTTMRLPSKAELMAPQSKIKARGMERARSGAVMASSTMGAKAAGTAKAMSRTKSASSVALMGSQQTVPPPTRIRRPSIRTTSGSSSGSSSSASSAQNVAANAAASVASSKRITSSRSAGHAPNQASLAADEGMPSSASSQGLPTESTTRGVKPLPHPHLMRTTKSSSNLRAAAASSSTTDSTSADAPQYDLADEDNLPSPFLKRAERERASLDSTTSVGRLPALAIPTASTSQQAPSTSASTSTTDKSKRRQSSGLLLRAAATNAGRRAAAVAAGLASGGGQVSPTDVMMDDGEDVTVSLRDRMEQLPLKERLLSPAQTSNATKQSKFRGKHGGFRNAYGGHPGSQGGGSSGHNHIHSHFTSFTNYNPPLVTTNTFKPSATLLKHLSNPSSEVFQRVYGSPPHRINLSYLDCPKSGSVL</sequence>
<dbReference type="CDD" id="cd08217">
    <property type="entry name" value="STKc_Nek2"/>
    <property type="match status" value="1"/>
</dbReference>
<name>A0A409YSF3_9AGAR</name>
<gene>
    <name evidence="14" type="ORF">CVT24_006666</name>
</gene>
<feature type="region of interest" description="Disordered" evidence="12">
    <location>
        <begin position="934"/>
        <end position="962"/>
    </location>
</feature>
<feature type="compositionally biased region" description="Low complexity" evidence="12">
    <location>
        <begin position="935"/>
        <end position="953"/>
    </location>
</feature>
<dbReference type="InterPro" id="IPR000719">
    <property type="entry name" value="Prot_kinase_dom"/>
</dbReference>
<dbReference type="OrthoDB" id="10250725at2759"/>
<dbReference type="PROSITE" id="PS50011">
    <property type="entry name" value="PROTEIN_KINASE_DOM"/>
    <property type="match status" value="1"/>
</dbReference>
<keyword evidence="6" id="KW-0418">Kinase</keyword>
<dbReference type="STRING" id="181874.A0A409YSF3"/>
<reference evidence="14 15" key="1">
    <citation type="journal article" date="2018" name="Evol. Lett.">
        <title>Horizontal gene cluster transfer increased hallucinogenic mushroom diversity.</title>
        <authorList>
            <person name="Reynolds H.T."/>
            <person name="Vijayakumar V."/>
            <person name="Gluck-Thaler E."/>
            <person name="Korotkin H.B."/>
            <person name="Matheny P.B."/>
            <person name="Slot J.C."/>
        </authorList>
    </citation>
    <scope>NUCLEOTIDE SEQUENCE [LARGE SCALE GENOMIC DNA]</scope>
    <source>
        <strain evidence="14 15">2629</strain>
    </source>
</reference>
<dbReference type="GO" id="GO:0004674">
    <property type="term" value="F:protein serine/threonine kinase activity"/>
    <property type="evidence" value="ECO:0007669"/>
    <property type="project" value="UniProtKB-KW"/>
</dbReference>
<feature type="coiled-coil region" evidence="11">
    <location>
        <begin position="450"/>
        <end position="502"/>
    </location>
</feature>
<evidence type="ECO:0000256" key="11">
    <source>
        <dbReference type="SAM" id="Coils"/>
    </source>
</evidence>
<dbReference type="InterPro" id="IPR008271">
    <property type="entry name" value="Ser/Thr_kinase_AS"/>
</dbReference>
<dbReference type="EMBL" id="NHTK01000730">
    <property type="protein sequence ID" value="PPR05941.1"/>
    <property type="molecule type" value="Genomic_DNA"/>
</dbReference>
<evidence type="ECO:0000256" key="1">
    <source>
        <dbReference type="ARBA" id="ARBA00010886"/>
    </source>
</evidence>
<dbReference type="PROSITE" id="PS00108">
    <property type="entry name" value="PROTEIN_KINASE_ST"/>
    <property type="match status" value="1"/>
</dbReference>
<evidence type="ECO:0000256" key="7">
    <source>
        <dbReference type="ARBA" id="ARBA00022840"/>
    </source>
</evidence>
<dbReference type="Pfam" id="PF00069">
    <property type="entry name" value="Pkinase"/>
    <property type="match status" value="2"/>
</dbReference>
<evidence type="ECO:0000313" key="15">
    <source>
        <dbReference type="Proteomes" id="UP000284842"/>
    </source>
</evidence>
<dbReference type="InterPro" id="IPR017441">
    <property type="entry name" value="Protein_kinase_ATP_BS"/>
</dbReference>
<protein>
    <recommendedName>
        <fullName evidence="2">non-specific serine/threonine protein kinase</fullName>
        <ecNumber evidence="2">2.7.11.1</ecNumber>
    </recommendedName>
</protein>
<dbReference type="FunFam" id="3.30.200.20:FF:000097">
    <property type="entry name" value="Probable serine/threonine-protein kinase nek1"/>
    <property type="match status" value="1"/>
</dbReference>
<feature type="domain" description="Protein kinase" evidence="13">
    <location>
        <begin position="11"/>
        <end position="307"/>
    </location>
</feature>
<evidence type="ECO:0000259" key="13">
    <source>
        <dbReference type="PROSITE" id="PS50011"/>
    </source>
</evidence>
<feature type="coiled-coil region" evidence="11">
    <location>
        <begin position="355"/>
        <end position="389"/>
    </location>
</feature>
<feature type="binding site" evidence="10">
    <location>
        <position position="40"/>
    </location>
    <ligand>
        <name>ATP</name>
        <dbReference type="ChEBI" id="CHEBI:30616"/>
    </ligand>
</feature>
<keyword evidence="7 10" id="KW-0067">ATP-binding</keyword>
<dbReference type="PANTHER" id="PTHR44899:SF10">
    <property type="entry name" value="NIMA-RELATED KINASE 2"/>
    <property type="match status" value="1"/>
</dbReference>
<feature type="compositionally biased region" description="Low complexity" evidence="12">
    <location>
        <begin position="786"/>
        <end position="802"/>
    </location>
</feature>
<dbReference type="EC" id="2.7.11.1" evidence="2"/>
<evidence type="ECO:0000256" key="5">
    <source>
        <dbReference type="ARBA" id="ARBA00022741"/>
    </source>
</evidence>
<evidence type="ECO:0000256" key="4">
    <source>
        <dbReference type="ARBA" id="ARBA00022679"/>
    </source>
</evidence>
<evidence type="ECO:0000256" key="3">
    <source>
        <dbReference type="ARBA" id="ARBA00022527"/>
    </source>
</evidence>
<feature type="compositionally biased region" description="Polar residues" evidence="12">
    <location>
        <begin position="570"/>
        <end position="586"/>
    </location>
</feature>
<dbReference type="SMART" id="SM00220">
    <property type="entry name" value="S_TKc"/>
    <property type="match status" value="1"/>
</dbReference>
<dbReference type="Proteomes" id="UP000284842">
    <property type="component" value="Unassembled WGS sequence"/>
</dbReference>
<dbReference type="InterPro" id="IPR051131">
    <property type="entry name" value="NEK_Ser/Thr_kinase_NIMA"/>
</dbReference>
<feature type="region of interest" description="Disordered" evidence="12">
    <location>
        <begin position="659"/>
        <end position="802"/>
    </location>
</feature>
<comment type="similarity">
    <text evidence="1">Belongs to the protein kinase superfamily. NEK Ser/Thr protein kinase family. NIMA subfamily.</text>
</comment>
<evidence type="ECO:0000256" key="12">
    <source>
        <dbReference type="SAM" id="MobiDB-lite"/>
    </source>
</evidence>
<keyword evidence="15" id="KW-1185">Reference proteome</keyword>
<feature type="compositionally biased region" description="Polar residues" evidence="12">
    <location>
        <begin position="759"/>
        <end position="773"/>
    </location>
</feature>
<evidence type="ECO:0000256" key="8">
    <source>
        <dbReference type="ARBA" id="ARBA00047899"/>
    </source>
</evidence>
<evidence type="ECO:0000256" key="9">
    <source>
        <dbReference type="ARBA" id="ARBA00048679"/>
    </source>
</evidence>
<evidence type="ECO:0000256" key="6">
    <source>
        <dbReference type="ARBA" id="ARBA00022777"/>
    </source>
</evidence>
<dbReference type="PANTHER" id="PTHR44899">
    <property type="entry name" value="CAMK FAMILY PROTEIN KINASE"/>
    <property type="match status" value="1"/>
</dbReference>
<evidence type="ECO:0000256" key="2">
    <source>
        <dbReference type="ARBA" id="ARBA00012513"/>
    </source>
</evidence>
<feature type="region of interest" description="Disordered" evidence="12">
    <location>
        <begin position="139"/>
        <end position="169"/>
    </location>
</feature>
<feature type="compositionally biased region" description="Low complexity" evidence="12">
    <location>
        <begin position="741"/>
        <end position="757"/>
    </location>
</feature>
<keyword evidence="5 10" id="KW-0547">Nucleotide-binding</keyword>
<accession>A0A409YSF3</accession>
<dbReference type="AlphaFoldDB" id="A0A409YSF3"/>
<dbReference type="PROSITE" id="PS00107">
    <property type="entry name" value="PROTEIN_KINASE_ATP"/>
    <property type="match status" value="1"/>
</dbReference>
<comment type="catalytic activity">
    <reaction evidence="9">
        <text>L-seryl-[protein] + ATP = O-phospho-L-seryl-[protein] + ADP + H(+)</text>
        <dbReference type="Rhea" id="RHEA:17989"/>
        <dbReference type="Rhea" id="RHEA-COMP:9863"/>
        <dbReference type="Rhea" id="RHEA-COMP:11604"/>
        <dbReference type="ChEBI" id="CHEBI:15378"/>
        <dbReference type="ChEBI" id="CHEBI:29999"/>
        <dbReference type="ChEBI" id="CHEBI:30616"/>
        <dbReference type="ChEBI" id="CHEBI:83421"/>
        <dbReference type="ChEBI" id="CHEBI:456216"/>
        <dbReference type="EC" id="2.7.11.1"/>
    </reaction>
</comment>
<dbReference type="Gene3D" id="3.30.200.20">
    <property type="entry name" value="Phosphorylase Kinase, domain 1"/>
    <property type="match status" value="2"/>
</dbReference>
<feature type="compositionally biased region" description="Polar residues" evidence="12">
    <location>
        <begin position="843"/>
        <end position="857"/>
    </location>
</feature>
<proteinExistence type="inferred from homology"/>
<keyword evidence="4" id="KW-0808">Transferase</keyword>
<feature type="region of interest" description="Disordered" evidence="12">
    <location>
        <begin position="537"/>
        <end position="587"/>
    </location>
</feature>
<dbReference type="Gene3D" id="1.10.510.10">
    <property type="entry name" value="Transferase(Phosphotransferase) domain 1"/>
    <property type="match status" value="1"/>
</dbReference>
<organism evidence="14 15">
    <name type="scientific">Panaeolus cyanescens</name>
    <dbReference type="NCBI Taxonomy" id="181874"/>
    <lineage>
        <taxon>Eukaryota</taxon>
        <taxon>Fungi</taxon>
        <taxon>Dikarya</taxon>
        <taxon>Basidiomycota</taxon>
        <taxon>Agaricomycotina</taxon>
        <taxon>Agaricomycetes</taxon>
        <taxon>Agaricomycetidae</taxon>
        <taxon>Agaricales</taxon>
        <taxon>Agaricineae</taxon>
        <taxon>Galeropsidaceae</taxon>
        <taxon>Panaeolus</taxon>
    </lineage>
</organism>
<keyword evidence="3" id="KW-0723">Serine/threonine-protein kinase</keyword>
<feature type="compositionally biased region" description="Gly residues" evidence="12">
    <location>
        <begin position="139"/>
        <end position="151"/>
    </location>
</feature>
<feature type="region of interest" description="Disordered" evidence="12">
    <location>
        <begin position="818"/>
        <end position="905"/>
    </location>
</feature>
<dbReference type="GO" id="GO:0005524">
    <property type="term" value="F:ATP binding"/>
    <property type="evidence" value="ECO:0007669"/>
    <property type="project" value="UniProtKB-UniRule"/>
</dbReference>
<evidence type="ECO:0000256" key="10">
    <source>
        <dbReference type="PROSITE-ProRule" id="PRU10141"/>
    </source>
</evidence>
<dbReference type="InterPro" id="IPR011009">
    <property type="entry name" value="Kinase-like_dom_sf"/>
</dbReference>
<keyword evidence="11" id="KW-0175">Coiled coil</keyword>
<dbReference type="InParanoid" id="A0A409YSF3"/>
<dbReference type="SUPFAM" id="SSF56112">
    <property type="entry name" value="Protein kinase-like (PK-like)"/>
    <property type="match status" value="1"/>
</dbReference>
<comment type="catalytic activity">
    <reaction evidence="8">
        <text>L-threonyl-[protein] + ATP = O-phospho-L-threonyl-[protein] + ADP + H(+)</text>
        <dbReference type="Rhea" id="RHEA:46608"/>
        <dbReference type="Rhea" id="RHEA-COMP:11060"/>
        <dbReference type="Rhea" id="RHEA-COMP:11605"/>
        <dbReference type="ChEBI" id="CHEBI:15378"/>
        <dbReference type="ChEBI" id="CHEBI:30013"/>
        <dbReference type="ChEBI" id="CHEBI:30616"/>
        <dbReference type="ChEBI" id="CHEBI:61977"/>
        <dbReference type="ChEBI" id="CHEBI:456216"/>
        <dbReference type="EC" id="2.7.11.1"/>
    </reaction>
</comment>
<feature type="compositionally biased region" description="Low complexity" evidence="12">
    <location>
        <begin position="879"/>
        <end position="894"/>
    </location>
</feature>
<feature type="compositionally biased region" description="Low complexity" evidence="12">
    <location>
        <begin position="699"/>
        <end position="711"/>
    </location>
</feature>
<evidence type="ECO:0000313" key="14">
    <source>
        <dbReference type="EMBL" id="PPR05941.1"/>
    </source>
</evidence>
<comment type="caution">
    <text evidence="14">The sequence shown here is derived from an EMBL/GenBank/DDBJ whole genome shotgun (WGS) entry which is preliminary data.</text>
</comment>